<dbReference type="GO" id="GO:0009097">
    <property type="term" value="P:isoleucine biosynthetic process"/>
    <property type="evidence" value="ECO:0007669"/>
    <property type="project" value="TreeGrafter"/>
</dbReference>
<keyword evidence="3" id="KW-0456">Lyase</keyword>
<dbReference type="SUPFAM" id="SSF53686">
    <property type="entry name" value="Tryptophan synthase beta subunit-like PLP-dependent enzymes"/>
    <property type="match status" value="1"/>
</dbReference>
<evidence type="ECO:0000313" key="7">
    <source>
        <dbReference type="Proteomes" id="UP000183407"/>
    </source>
</evidence>
<evidence type="ECO:0000313" key="6">
    <source>
        <dbReference type="EMBL" id="SEB34044.1"/>
    </source>
</evidence>
<dbReference type="GO" id="GO:0004794">
    <property type="term" value="F:threonine deaminase activity"/>
    <property type="evidence" value="ECO:0007669"/>
    <property type="project" value="TreeGrafter"/>
</dbReference>
<reference evidence="7" key="1">
    <citation type="submission" date="2016-10" db="EMBL/GenBank/DDBJ databases">
        <authorList>
            <person name="Varghese N."/>
        </authorList>
    </citation>
    <scope>NUCLEOTIDE SEQUENCE [LARGE SCALE GENOMIC DNA]</scope>
    <source>
        <strain evidence="7">DSM 44719</strain>
    </source>
</reference>
<dbReference type="PANTHER" id="PTHR48078:SF6">
    <property type="entry name" value="L-THREONINE DEHYDRATASE CATABOLIC TDCB"/>
    <property type="match status" value="1"/>
</dbReference>
<dbReference type="RefSeq" id="WP_143048765.1">
    <property type="nucleotide sequence ID" value="NZ_FNTL01000002.1"/>
</dbReference>
<dbReference type="GO" id="GO:0006567">
    <property type="term" value="P:L-threonine catabolic process"/>
    <property type="evidence" value="ECO:0007669"/>
    <property type="project" value="TreeGrafter"/>
</dbReference>
<dbReference type="Gene3D" id="3.40.50.1100">
    <property type="match status" value="2"/>
</dbReference>
<dbReference type="GO" id="GO:0003941">
    <property type="term" value="F:L-serine ammonia-lyase activity"/>
    <property type="evidence" value="ECO:0007669"/>
    <property type="project" value="TreeGrafter"/>
</dbReference>
<comment type="cofactor">
    <cofactor evidence="1">
        <name>pyridoxal 5'-phosphate</name>
        <dbReference type="ChEBI" id="CHEBI:597326"/>
    </cofactor>
</comment>
<keyword evidence="2" id="KW-0663">Pyridoxal phosphate</keyword>
<evidence type="ECO:0000259" key="5">
    <source>
        <dbReference type="Pfam" id="PF00291"/>
    </source>
</evidence>
<evidence type="ECO:0000256" key="4">
    <source>
        <dbReference type="SAM" id="MobiDB-lite"/>
    </source>
</evidence>
<protein>
    <submittedName>
        <fullName evidence="6">Threonine synthase</fullName>
    </submittedName>
</protein>
<gene>
    <name evidence="6" type="ORF">SAMN04490220_0075</name>
</gene>
<dbReference type="Proteomes" id="UP000183407">
    <property type="component" value="Unassembled WGS sequence"/>
</dbReference>
<dbReference type="InterPro" id="IPR050147">
    <property type="entry name" value="Ser/Thr_Dehydratase"/>
</dbReference>
<proteinExistence type="predicted"/>
<dbReference type="PANTHER" id="PTHR48078">
    <property type="entry name" value="THREONINE DEHYDRATASE, MITOCHONDRIAL-RELATED"/>
    <property type="match status" value="1"/>
</dbReference>
<dbReference type="OrthoDB" id="9778118at2"/>
<name>A0A1H4IIS6_RHOJO</name>
<sequence length="358" mass="36744">MTTQSAQRPPTEEPAAGKWSLGEGQTPLLDLSPQLADLLGVAAVFVKCEHLNPTGSFKDRFAARAAQLAVSGGYRGLIGISSGNAGASCAAYAAHAGLPAITVTRPDAPAAKLAQIRALGGRTIPVQRSFDPSQGALASTIEAVSAVADEHNLFIATPSFTHSPDAMAGLDSVSAELDIEVPSASLLYCPVGGGGLLTGLARGYRGRSSIPRLVGCQPRLNPTLRAALGETVTRQKEMSAISGLQIEVLFDEDTAVAAIRNSGGHVSSPTDEQTHHAQSLLATRCGILVEPAGAISLAAAFVDREAGVLRSGDVVVLVLSGAGWKDQQSLQRLSLDTTTQSPSIPLAELSGAVASSLE</sequence>
<dbReference type="Pfam" id="PF00291">
    <property type="entry name" value="PALP"/>
    <property type="match status" value="1"/>
</dbReference>
<feature type="region of interest" description="Disordered" evidence="4">
    <location>
        <begin position="1"/>
        <end position="22"/>
    </location>
</feature>
<evidence type="ECO:0000256" key="2">
    <source>
        <dbReference type="ARBA" id="ARBA00022898"/>
    </source>
</evidence>
<dbReference type="AlphaFoldDB" id="A0A1H4IIS6"/>
<accession>A0A1H4IIS6</accession>
<dbReference type="InterPro" id="IPR036052">
    <property type="entry name" value="TrpB-like_PALP_sf"/>
</dbReference>
<dbReference type="EMBL" id="FNTL01000002">
    <property type="protein sequence ID" value="SEB34044.1"/>
    <property type="molecule type" value="Genomic_DNA"/>
</dbReference>
<evidence type="ECO:0000256" key="1">
    <source>
        <dbReference type="ARBA" id="ARBA00001933"/>
    </source>
</evidence>
<dbReference type="InterPro" id="IPR001926">
    <property type="entry name" value="TrpB-like_PALP"/>
</dbReference>
<evidence type="ECO:0000256" key="3">
    <source>
        <dbReference type="ARBA" id="ARBA00023239"/>
    </source>
</evidence>
<feature type="domain" description="Tryptophan synthase beta chain-like PALP" evidence="5">
    <location>
        <begin position="20"/>
        <end position="321"/>
    </location>
</feature>
<dbReference type="GO" id="GO:0006565">
    <property type="term" value="P:L-serine catabolic process"/>
    <property type="evidence" value="ECO:0007669"/>
    <property type="project" value="TreeGrafter"/>
</dbReference>
<organism evidence="6 7">
    <name type="scientific">Rhodococcus jostii</name>
    <dbReference type="NCBI Taxonomy" id="132919"/>
    <lineage>
        <taxon>Bacteria</taxon>
        <taxon>Bacillati</taxon>
        <taxon>Actinomycetota</taxon>
        <taxon>Actinomycetes</taxon>
        <taxon>Mycobacteriales</taxon>
        <taxon>Nocardiaceae</taxon>
        <taxon>Rhodococcus</taxon>
    </lineage>
</organism>